<keyword evidence="10" id="KW-1185">Reference proteome</keyword>
<keyword evidence="6 7" id="KW-0472">Membrane</keyword>
<evidence type="ECO:0000256" key="5">
    <source>
        <dbReference type="ARBA" id="ARBA00022989"/>
    </source>
</evidence>
<evidence type="ECO:0000256" key="2">
    <source>
        <dbReference type="ARBA" id="ARBA00022448"/>
    </source>
</evidence>
<keyword evidence="3" id="KW-1003">Cell membrane</keyword>
<feature type="transmembrane region" description="Helical" evidence="7">
    <location>
        <begin position="272"/>
        <end position="291"/>
    </location>
</feature>
<evidence type="ECO:0000256" key="3">
    <source>
        <dbReference type="ARBA" id="ARBA00022475"/>
    </source>
</evidence>
<accession>A0ABU3Q5V2</accession>
<dbReference type="PANTHER" id="PTHR43163">
    <property type="entry name" value="DIPEPTIDE TRANSPORT SYSTEM PERMEASE PROTEIN DPPB-RELATED"/>
    <property type="match status" value="1"/>
</dbReference>
<dbReference type="Proteomes" id="UP001259572">
    <property type="component" value="Unassembled WGS sequence"/>
</dbReference>
<feature type="transmembrane region" description="Helical" evidence="7">
    <location>
        <begin position="172"/>
        <end position="191"/>
    </location>
</feature>
<dbReference type="RefSeq" id="WP_315724946.1">
    <property type="nucleotide sequence ID" value="NZ_JAVUPU010000003.1"/>
</dbReference>
<feature type="domain" description="ABC transmembrane type-1" evidence="8">
    <location>
        <begin position="93"/>
        <end position="295"/>
    </location>
</feature>
<evidence type="ECO:0000259" key="8">
    <source>
        <dbReference type="PROSITE" id="PS50928"/>
    </source>
</evidence>
<reference evidence="9 10" key="1">
    <citation type="submission" date="2023-05" db="EMBL/GenBank/DDBJ databases">
        <authorList>
            <person name="Guo Y."/>
        </authorList>
    </citation>
    <scope>NUCLEOTIDE SEQUENCE [LARGE SCALE GENOMIC DNA]</scope>
    <source>
        <strain evidence="9 10">GR2756</strain>
    </source>
</reference>
<dbReference type="CDD" id="cd06261">
    <property type="entry name" value="TM_PBP2"/>
    <property type="match status" value="1"/>
</dbReference>
<evidence type="ECO:0000313" key="9">
    <source>
        <dbReference type="EMBL" id="MDT9598682.1"/>
    </source>
</evidence>
<dbReference type="Pfam" id="PF00528">
    <property type="entry name" value="BPD_transp_1"/>
    <property type="match status" value="1"/>
</dbReference>
<dbReference type="EMBL" id="JAVUPU010000003">
    <property type="protein sequence ID" value="MDT9598682.1"/>
    <property type="molecule type" value="Genomic_DNA"/>
</dbReference>
<dbReference type="PROSITE" id="PS50928">
    <property type="entry name" value="ABC_TM1"/>
    <property type="match status" value="1"/>
</dbReference>
<comment type="similarity">
    <text evidence="7">Belongs to the binding-protein-dependent transport system permease family.</text>
</comment>
<keyword evidence="2 7" id="KW-0813">Transport</keyword>
<comment type="caution">
    <text evidence="9">The sequence shown here is derived from an EMBL/GenBank/DDBJ whole genome shotgun (WGS) entry which is preliminary data.</text>
</comment>
<dbReference type="InterPro" id="IPR045621">
    <property type="entry name" value="BPD_transp_1_N"/>
</dbReference>
<feature type="transmembrane region" description="Helical" evidence="7">
    <location>
        <begin position="226"/>
        <end position="252"/>
    </location>
</feature>
<evidence type="ECO:0000256" key="1">
    <source>
        <dbReference type="ARBA" id="ARBA00004651"/>
    </source>
</evidence>
<sequence>MKLLLRRLLVGVPTLLAVITLTFFMMRAAPGGPFDSERKLAPDVLLQLEQKYGLDRPIGHQYLNYLGGVMQGDLGPSLRYKSKSVRDIIADGLPVSATIGGFALLIATLAGILFGVYGGVRRRGITSTLVGAVSTLGICVPTFVVAPLLVLLFGSRLGWFPTGGINAGWRSYVLPSLVLALPHLAFIARLTRVGMIEVMSSNYVRTARARGLSEARIITRHALRGAILPVVSYLGPACAGLLAGSLVVEQIFALPGLGRNFVLGALQRDYTVVMGVVIFYAVLIILFNLLADMLQAALDPRVAR</sequence>
<dbReference type="SUPFAM" id="SSF161098">
    <property type="entry name" value="MetI-like"/>
    <property type="match status" value="1"/>
</dbReference>
<keyword evidence="5 7" id="KW-1133">Transmembrane helix</keyword>
<feature type="transmembrane region" description="Helical" evidence="7">
    <location>
        <begin position="95"/>
        <end position="117"/>
    </location>
</feature>
<keyword evidence="4 7" id="KW-0812">Transmembrane</keyword>
<dbReference type="Gene3D" id="1.10.3720.10">
    <property type="entry name" value="MetI-like"/>
    <property type="match status" value="1"/>
</dbReference>
<evidence type="ECO:0000256" key="6">
    <source>
        <dbReference type="ARBA" id="ARBA00023136"/>
    </source>
</evidence>
<dbReference type="InterPro" id="IPR000515">
    <property type="entry name" value="MetI-like"/>
</dbReference>
<dbReference type="InterPro" id="IPR035906">
    <property type="entry name" value="MetI-like_sf"/>
</dbReference>
<organism evidence="9 10">
    <name type="scientific">Sphingosinicella rhizophila</name>
    <dbReference type="NCBI Taxonomy" id="3050082"/>
    <lineage>
        <taxon>Bacteria</taxon>
        <taxon>Pseudomonadati</taxon>
        <taxon>Pseudomonadota</taxon>
        <taxon>Alphaproteobacteria</taxon>
        <taxon>Sphingomonadales</taxon>
        <taxon>Sphingosinicellaceae</taxon>
        <taxon>Sphingosinicella</taxon>
    </lineage>
</organism>
<proteinExistence type="inferred from homology"/>
<evidence type="ECO:0000313" key="10">
    <source>
        <dbReference type="Proteomes" id="UP001259572"/>
    </source>
</evidence>
<dbReference type="Pfam" id="PF19300">
    <property type="entry name" value="BPD_transp_1_N"/>
    <property type="match status" value="1"/>
</dbReference>
<comment type="subcellular location">
    <subcellularLocation>
        <location evidence="1 7">Cell membrane</location>
        <topology evidence="1 7">Multi-pass membrane protein</topology>
    </subcellularLocation>
</comment>
<gene>
    <name evidence="9" type="ORF">RQX22_06945</name>
</gene>
<feature type="transmembrane region" description="Helical" evidence="7">
    <location>
        <begin position="129"/>
        <end position="152"/>
    </location>
</feature>
<name>A0ABU3Q5V2_9SPHN</name>
<evidence type="ECO:0000256" key="4">
    <source>
        <dbReference type="ARBA" id="ARBA00022692"/>
    </source>
</evidence>
<evidence type="ECO:0000256" key="7">
    <source>
        <dbReference type="RuleBase" id="RU363032"/>
    </source>
</evidence>
<dbReference type="PANTHER" id="PTHR43163:SF7">
    <property type="entry name" value="DIPEPTIDE-TRANSPORT INTEGRAL MEMBRANE PROTEIN ABC TRANSPORTER DPPB-RELATED"/>
    <property type="match status" value="1"/>
</dbReference>
<protein>
    <submittedName>
        <fullName evidence="9">ABC transporter permease subunit</fullName>
    </submittedName>
</protein>